<feature type="compositionally biased region" description="Polar residues" evidence="1">
    <location>
        <begin position="66"/>
        <end position="76"/>
    </location>
</feature>
<dbReference type="Proteomes" id="UP001488838">
    <property type="component" value="Unassembled WGS sequence"/>
</dbReference>
<name>A0AAW0I725_MYOGA</name>
<keyword evidence="3" id="KW-1185">Reference proteome</keyword>
<proteinExistence type="predicted"/>
<feature type="region of interest" description="Disordered" evidence="1">
    <location>
        <begin position="65"/>
        <end position="108"/>
    </location>
</feature>
<gene>
    <name evidence="2" type="ORF">U0070_007466</name>
</gene>
<dbReference type="EMBL" id="JBBHLL010000204">
    <property type="protein sequence ID" value="KAK7810102.1"/>
    <property type="molecule type" value="Genomic_DNA"/>
</dbReference>
<comment type="caution">
    <text evidence="2">The sequence shown here is derived from an EMBL/GenBank/DDBJ whole genome shotgun (WGS) entry which is preliminary data.</text>
</comment>
<feature type="region of interest" description="Disordered" evidence="1">
    <location>
        <begin position="21"/>
        <end position="40"/>
    </location>
</feature>
<dbReference type="AlphaFoldDB" id="A0AAW0I725"/>
<evidence type="ECO:0000313" key="3">
    <source>
        <dbReference type="Proteomes" id="UP001488838"/>
    </source>
</evidence>
<evidence type="ECO:0000256" key="1">
    <source>
        <dbReference type="SAM" id="MobiDB-lite"/>
    </source>
</evidence>
<evidence type="ECO:0000313" key="2">
    <source>
        <dbReference type="EMBL" id="KAK7810102.1"/>
    </source>
</evidence>
<organism evidence="2 3">
    <name type="scientific">Myodes glareolus</name>
    <name type="common">Bank vole</name>
    <name type="synonym">Clethrionomys glareolus</name>
    <dbReference type="NCBI Taxonomy" id="447135"/>
    <lineage>
        <taxon>Eukaryota</taxon>
        <taxon>Metazoa</taxon>
        <taxon>Chordata</taxon>
        <taxon>Craniata</taxon>
        <taxon>Vertebrata</taxon>
        <taxon>Euteleostomi</taxon>
        <taxon>Mammalia</taxon>
        <taxon>Eutheria</taxon>
        <taxon>Euarchontoglires</taxon>
        <taxon>Glires</taxon>
        <taxon>Rodentia</taxon>
        <taxon>Myomorpha</taxon>
        <taxon>Muroidea</taxon>
        <taxon>Cricetidae</taxon>
        <taxon>Arvicolinae</taxon>
        <taxon>Myodes</taxon>
    </lineage>
</organism>
<sequence>MRAWEIRFKIPTDLETVSKMVPSAASSGADRPGRHPAHMVSAQTRSTCFTYNRTSKTEVVRIHLTSGHSSGKVSNHSSRKIKSLKRATGEHRYPLQSDPPTSHRTGMGDNKWASCFPEMCQEKSESVVSSNMPDALHMTIGTGAPNYKLPTSRSVSPDPL</sequence>
<protein>
    <submittedName>
        <fullName evidence="2">Uncharacterized protein</fullName>
    </submittedName>
</protein>
<reference evidence="2 3" key="1">
    <citation type="journal article" date="2023" name="bioRxiv">
        <title>Conserved and derived expression patterns and positive selection on dental genes reveal complex evolutionary context of ever-growing rodent molars.</title>
        <authorList>
            <person name="Calamari Z.T."/>
            <person name="Song A."/>
            <person name="Cohen E."/>
            <person name="Akter M."/>
            <person name="Roy R.D."/>
            <person name="Hallikas O."/>
            <person name="Christensen M.M."/>
            <person name="Li P."/>
            <person name="Marangoni P."/>
            <person name="Jernvall J."/>
            <person name="Klein O.D."/>
        </authorList>
    </citation>
    <scope>NUCLEOTIDE SEQUENCE [LARGE SCALE GENOMIC DNA]</scope>
    <source>
        <strain evidence="2">V071</strain>
    </source>
</reference>
<accession>A0AAW0I725</accession>